<dbReference type="OrthoDB" id="288948at2759"/>
<evidence type="ECO:0000259" key="1">
    <source>
        <dbReference type="PROSITE" id="PS51205"/>
    </source>
</evidence>
<dbReference type="PANTHER" id="PTHR24170:SF1">
    <property type="entry name" value="DOMAIN PROTEIN, PUTATIVE (AFU_ORTHOLOGUE AFUA_1G09870)-RELATED"/>
    <property type="match status" value="1"/>
</dbReference>
<dbReference type="PROSITE" id="PS51205">
    <property type="entry name" value="VPS9"/>
    <property type="match status" value="1"/>
</dbReference>
<dbReference type="GO" id="GO:0005769">
    <property type="term" value="C:early endosome"/>
    <property type="evidence" value="ECO:0007669"/>
    <property type="project" value="TreeGrafter"/>
</dbReference>
<dbReference type="SUPFAM" id="SSF109993">
    <property type="entry name" value="VPS9 domain"/>
    <property type="match status" value="1"/>
</dbReference>
<protein>
    <recommendedName>
        <fullName evidence="1">VPS9 domain-containing protein</fullName>
    </recommendedName>
</protein>
<dbReference type="PANTHER" id="PTHR24170">
    <property type="entry name" value="ANKYRIN REPEAT DOMAIN-CONTAINING PROTEIN 27"/>
    <property type="match status" value="1"/>
</dbReference>
<dbReference type="AlphaFoldDB" id="A0A1R2BDP5"/>
<dbReference type="GO" id="GO:0005886">
    <property type="term" value="C:plasma membrane"/>
    <property type="evidence" value="ECO:0007669"/>
    <property type="project" value="TreeGrafter"/>
</dbReference>
<dbReference type="GO" id="GO:0030133">
    <property type="term" value="C:transport vesicle"/>
    <property type="evidence" value="ECO:0007669"/>
    <property type="project" value="TreeGrafter"/>
</dbReference>
<keyword evidence="3" id="KW-1185">Reference proteome</keyword>
<dbReference type="Pfam" id="PF02204">
    <property type="entry name" value="VPS9"/>
    <property type="match status" value="1"/>
</dbReference>
<dbReference type="InterPro" id="IPR037191">
    <property type="entry name" value="VPS9_dom_sf"/>
</dbReference>
<dbReference type="GO" id="GO:0000149">
    <property type="term" value="F:SNARE binding"/>
    <property type="evidence" value="ECO:0007669"/>
    <property type="project" value="TreeGrafter"/>
</dbReference>
<dbReference type="GO" id="GO:0005085">
    <property type="term" value="F:guanyl-nucleotide exchange factor activity"/>
    <property type="evidence" value="ECO:0007669"/>
    <property type="project" value="TreeGrafter"/>
</dbReference>
<evidence type="ECO:0000313" key="3">
    <source>
        <dbReference type="Proteomes" id="UP000187209"/>
    </source>
</evidence>
<dbReference type="GO" id="GO:0005770">
    <property type="term" value="C:late endosome"/>
    <property type="evidence" value="ECO:0007669"/>
    <property type="project" value="TreeGrafter"/>
</dbReference>
<dbReference type="EMBL" id="MPUH01000724">
    <property type="protein sequence ID" value="OMJ74872.1"/>
    <property type="molecule type" value="Genomic_DNA"/>
</dbReference>
<dbReference type="InterPro" id="IPR003123">
    <property type="entry name" value="VPS9"/>
</dbReference>
<name>A0A1R2BDP5_9CILI</name>
<evidence type="ECO:0000313" key="2">
    <source>
        <dbReference type="EMBL" id="OMJ74872.1"/>
    </source>
</evidence>
<dbReference type="InterPro" id="IPR051248">
    <property type="entry name" value="UPF0507/Ank_repeat_27"/>
</dbReference>
<dbReference type="Gene3D" id="1.20.1050.80">
    <property type="entry name" value="VPS9 domain"/>
    <property type="match status" value="1"/>
</dbReference>
<organism evidence="2 3">
    <name type="scientific">Stentor coeruleus</name>
    <dbReference type="NCBI Taxonomy" id="5963"/>
    <lineage>
        <taxon>Eukaryota</taxon>
        <taxon>Sar</taxon>
        <taxon>Alveolata</taxon>
        <taxon>Ciliophora</taxon>
        <taxon>Postciliodesmatophora</taxon>
        <taxon>Heterotrichea</taxon>
        <taxon>Heterotrichida</taxon>
        <taxon>Stentoridae</taxon>
        <taxon>Stentor</taxon>
    </lineage>
</organism>
<accession>A0A1R2BDP5</accession>
<proteinExistence type="predicted"/>
<dbReference type="Proteomes" id="UP000187209">
    <property type="component" value="Unassembled WGS sequence"/>
</dbReference>
<sequence length="393" mass="46099">MGNSQKGTKSIKQEYLKLIEKKKRKYFKKNEAIIFACDIRRWKEFVLEEILDALKLHPDADWPKALEKACRSWKTVNDNKYRSNIVLFDYLQESKPTSNNSCRMRRTIIKVPDHIDNEQIDFDASSIFDFLNGHFDQSTHFIGNMISIFHHTFYTKNSYILSITPEESYQRLTQLLHISEDLIKETKTFIMIVLQTMIYYYGGLLAKKMQENPSQMYDFILEKIINEEIHSLLLHAYKISRPQDYLNYTLKLQSLENITCSDLQIDPMFCLDKPNNIHFNGYNYAIEKVREIEMVFTPMKKLEIIGNTTDMICGSVDEYWKDMPDIDQNKLVIDGDNFLSIYIYIVIKSGVRDLKGHIWLITQLARSSIQNGAMGYYLTTLEACLIQVETLNS</sequence>
<reference evidence="2 3" key="1">
    <citation type="submission" date="2016-11" db="EMBL/GenBank/DDBJ databases">
        <title>The macronuclear genome of Stentor coeruleus: a giant cell with tiny introns.</title>
        <authorList>
            <person name="Slabodnick M."/>
            <person name="Ruby J.G."/>
            <person name="Reiff S.B."/>
            <person name="Swart E.C."/>
            <person name="Gosai S."/>
            <person name="Prabakaran S."/>
            <person name="Witkowska E."/>
            <person name="Larue G.E."/>
            <person name="Fisher S."/>
            <person name="Freeman R.M."/>
            <person name="Gunawardena J."/>
            <person name="Chu W."/>
            <person name="Stover N.A."/>
            <person name="Gregory B.D."/>
            <person name="Nowacki M."/>
            <person name="Derisi J."/>
            <person name="Roy S.W."/>
            <person name="Marshall W.F."/>
            <person name="Sood P."/>
        </authorList>
    </citation>
    <scope>NUCLEOTIDE SEQUENCE [LARGE SCALE GENOMIC DNA]</scope>
    <source>
        <strain evidence="2">WM001</strain>
    </source>
</reference>
<feature type="domain" description="VPS9" evidence="1">
    <location>
        <begin position="240"/>
        <end position="393"/>
    </location>
</feature>
<dbReference type="GO" id="GO:0097422">
    <property type="term" value="C:tubular endosome"/>
    <property type="evidence" value="ECO:0007669"/>
    <property type="project" value="TreeGrafter"/>
</dbReference>
<comment type="caution">
    <text evidence="2">The sequence shown here is derived from an EMBL/GenBank/DDBJ whole genome shotgun (WGS) entry which is preliminary data.</text>
</comment>
<gene>
    <name evidence="2" type="ORF">SteCoe_26125</name>
</gene>
<dbReference type="GO" id="GO:0045022">
    <property type="term" value="P:early endosome to late endosome transport"/>
    <property type="evidence" value="ECO:0007669"/>
    <property type="project" value="TreeGrafter"/>
</dbReference>